<reference evidence="2 3" key="1">
    <citation type="submission" date="2019-08" db="EMBL/GenBank/DDBJ databases">
        <title>Agrococcus lahaulensis sp. nov., isolated from a cold desert of the Indian Himalayas.</title>
        <authorList>
            <person name="Qu J.H."/>
        </authorList>
    </citation>
    <scope>NUCLEOTIDE SEQUENCE [LARGE SCALE GENOMIC DNA]</scope>
    <source>
        <strain evidence="2 3">NS18</strain>
    </source>
</reference>
<feature type="transmembrane region" description="Helical" evidence="1">
    <location>
        <begin position="58"/>
        <end position="77"/>
    </location>
</feature>
<accession>A0A5M8QL63</accession>
<evidence type="ECO:0000256" key="1">
    <source>
        <dbReference type="SAM" id="Phobius"/>
    </source>
</evidence>
<sequence>MTSPRPDAPQAPATDFQEALRARGTDSAIAAELERRIELIEHEEYEDASRLPLTAREVVAYVGVTLGAIALGLLVVVL</sequence>
<keyword evidence="1" id="KW-0472">Membrane</keyword>
<proteinExistence type="predicted"/>
<evidence type="ECO:0000313" key="3">
    <source>
        <dbReference type="Proteomes" id="UP000323221"/>
    </source>
</evidence>
<dbReference type="Proteomes" id="UP000323221">
    <property type="component" value="Unassembled WGS sequence"/>
</dbReference>
<keyword evidence="1" id="KW-0812">Transmembrane</keyword>
<keyword evidence="3" id="KW-1185">Reference proteome</keyword>
<dbReference type="AlphaFoldDB" id="A0A5M8QL63"/>
<gene>
    <name evidence="2" type="ORF">FQ330_00595</name>
</gene>
<keyword evidence="1" id="KW-1133">Transmembrane helix</keyword>
<protein>
    <submittedName>
        <fullName evidence="2">Uncharacterized protein</fullName>
    </submittedName>
</protein>
<organism evidence="2 3">
    <name type="scientific">Agrococcus sediminis</name>
    <dbReference type="NCBI Taxonomy" id="2599924"/>
    <lineage>
        <taxon>Bacteria</taxon>
        <taxon>Bacillati</taxon>
        <taxon>Actinomycetota</taxon>
        <taxon>Actinomycetes</taxon>
        <taxon>Micrococcales</taxon>
        <taxon>Microbacteriaceae</taxon>
        <taxon>Agrococcus</taxon>
    </lineage>
</organism>
<evidence type="ECO:0000313" key="2">
    <source>
        <dbReference type="EMBL" id="KAA6435968.1"/>
    </source>
</evidence>
<name>A0A5M8QL63_9MICO</name>
<dbReference type="RefSeq" id="WP_128188913.1">
    <property type="nucleotide sequence ID" value="NZ_JBFBFL010000001.1"/>
</dbReference>
<dbReference type="EMBL" id="VOIR01000011">
    <property type="protein sequence ID" value="KAA6435968.1"/>
    <property type="molecule type" value="Genomic_DNA"/>
</dbReference>
<comment type="caution">
    <text evidence="2">The sequence shown here is derived from an EMBL/GenBank/DDBJ whole genome shotgun (WGS) entry which is preliminary data.</text>
</comment>